<dbReference type="InterPro" id="IPR043502">
    <property type="entry name" value="DNA/RNA_pol_sf"/>
</dbReference>
<gene>
    <name evidence="2" type="ORF">EZS28_026896</name>
</gene>
<evidence type="ECO:0000313" key="3">
    <source>
        <dbReference type="Proteomes" id="UP000324800"/>
    </source>
</evidence>
<dbReference type="Gene3D" id="3.10.10.10">
    <property type="entry name" value="HIV Type 1 Reverse Transcriptase, subunit A, domain 1"/>
    <property type="match status" value="1"/>
</dbReference>
<feature type="non-terminal residue" evidence="2">
    <location>
        <position position="250"/>
    </location>
</feature>
<dbReference type="OrthoDB" id="2897838at2759"/>
<organism evidence="2 3">
    <name type="scientific">Streblomastix strix</name>
    <dbReference type="NCBI Taxonomy" id="222440"/>
    <lineage>
        <taxon>Eukaryota</taxon>
        <taxon>Metamonada</taxon>
        <taxon>Preaxostyla</taxon>
        <taxon>Oxymonadida</taxon>
        <taxon>Streblomastigidae</taxon>
        <taxon>Streblomastix</taxon>
    </lineage>
</organism>
<dbReference type="PANTHER" id="PTHR33050">
    <property type="entry name" value="REVERSE TRANSCRIPTASE DOMAIN-CONTAINING PROTEIN"/>
    <property type="match status" value="1"/>
</dbReference>
<dbReference type="InterPro" id="IPR052055">
    <property type="entry name" value="Hepadnavirus_pol/RT"/>
</dbReference>
<feature type="domain" description="Reverse transcriptase" evidence="1">
    <location>
        <begin position="55"/>
        <end position="239"/>
    </location>
</feature>
<dbReference type="Proteomes" id="UP000324800">
    <property type="component" value="Unassembled WGS sequence"/>
</dbReference>
<accession>A0A5J4V5C7</accession>
<protein>
    <submittedName>
        <fullName evidence="2">Putative Transposon Ty3-G Gag-Pol polyprotein</fullName>
    </submittedName>
</protein>
<evidence type="ECO:0000313" key="2">
    <source>
        <dbReference type="EMBL" id="KAA6377574.1"/>
    </source>
</evidence>
<proteinExistence type="predicted"/>
<dbReference type="Gene3D" id="3.30.70.270">
    <property type="match status" value="1"/>
</dbReference>
<sequence length="250" mass="29021">MINAQNLVEEGLQVEWKSANSTQILEAQKLKLERQLSGQQFQLMQQEVDKELQQGIIKEVSQEEVAFFNPCFLKPKKNTQELRKIMDCTLIDSQIQDIRFKMEDLSTVRQLLQTGDFASTIDIKSAYSHVPVSKNLQPYLSFCFNNKCYSYIAMPFGIKSAPRTFTKILRPVLAYIRSKLNLRSVAYIDDILLLDQNRTLLQQKTNQVLNLLTNLGWIISYKKCHLTPQHQFSFLGWNFDAQLMKVQCTE</sequence>
<dbReference type="AlphaFoldDB" id="A0A5J4V5C7"/>
<dbReference type="EMBL" id="SNRW01009715">
    <property type="protein sequence ID" value="KAA6377574.1"/>
    <property type="molecule type" value="Genomic_DNA"/>
</dbReference>
<dbReference type="PROSITE" id="PS50878">
    <property type="entry name" value="RT_POL"/>
    <property type="match status" value="1"/>
</dbReference>
<evidence type="ECO:0000259" key="1">
    <source>
        <dbReference type="PROSITE" id="PS50878"/>
    </source>
</evidence>
<comment type="caution">
    <text evidence="2">The sequence shown here is derived from an EMBL/GenBank/DDBJ whole genome shotgun (WGS) entry which is preliminary data.</text>
</comment>
<reference evidence="2 3" key="1">
    <citation type="submission" date="2019-03" db="EMBL/GenBank/DDBJ databases">
        <title>Single cell metagenomics reveals metabolic interactions within the superorganism composed of flagellate Streblomastix strix and complex community of Bacteroidetes bacteria on its surface.</title>
        <authorList>
            <person name="Treitli S.C."/>
            <person name="Kolisko M."/>
            <person name="Husnik F."/>
            <person name="Keeling P."/>
            <person name="Hampl V."/>
        </authorList>
    </citation>
    <scope>NUCLEOTIDE SEQUENCE [LARGE SCALE GENOMIC DNA]</scope>
    <source>
        <strain evidence="2">ST1C</strain>
    </source>
</reference>
<dbReference type="PANTHER" id="PTHR33050:SF7">
    <property type="entry name" value="RIBONUCLEASE H"/>
    <property type="match status" value="1"/>
</dbReference>
<dbReference type="Pfam" id="PF00078">
    <property type="entry name" value="RVT_1"/>
    <property type="match status" value="1"/>
</dbReference>
<dbReference type="InterPro" id="IPR000477">
    <property type="entry name" value="RT_dom"/>
</dbReference>
<name>A0A5J4V5C7_9EUKA</name>
<dbReference type="InterPro" id="IPR043128">
    <property type="entry name" value="Rev_trsase/Diguanyl_cyclase"/>
</dbReference>
<dbReference type="CDD" id="cd03714">
    <property type="entry name" value="RT_DIRS1"/>
    <property type="match status" value="1"/>
</dbReference>
<dbReference type="SUPFAM" id="SSF56672">
    <property type="entry name" value="DNA/RNA polymerases"/>
    <property type="match status" value="1"/>
</dbReference>